<feature type="domain" description="Zorya protein ZorC EH" evidence="1">
    <location>
        <begin position="98"/>
        <end position="446"/>
    </location>
</feature>
<organism evidence="2 3">
    <name type="scientific">Roseateles toxinivorans</name>
    <dbReference type="NCBI Taxonomy" id="270368"/>
    <lineage>
        <taxon>Bacteria</taxon>
        <taxon>Pseudomonadati</taxon>
        <taxon>Pseudomonadota</taxon>
        <taxon>Betaproteobacteria</taxon>
        <taxon>Burkholderiales</taxon>
        <taxon>Sphaerotilaceae</taxon>
        <taxon>Roseateles</taxon>
    </lineage>
</organism>
<dbReference type="InterPro" id="IPR028943">
    <property type="entry name" value="ZorC_EH_Signature_dom"/>
</dbReference>
<proteinExistence type="predicted"/>
<dbReference type="OrthoDB" id="3035290at2"/>
<dbReference type="EMBL" id="SNXS01000001">
    <property type="protein sequence ID" value="TDP74733.1"/>
    <property type="molecule type" value="Genomic_DNA"/>
</dbReference>
<dbReference type="InParanoid" id="A0A4R6QU94"/>
<dbReference type="RefSeq" id="WP_133699341.1">
    <property type="nucleotide sequence ID" value="NZ_SNXS01000001.1"/>
</dbReference>
<accession>A0A4R6QU94</accession>
<evidence type="ECO:0000313" key="3">
    <source>
        <dbReference type="Proteomes" id="UP000295361"/>
    </source>
</evidence>
<comment type="caution">
    <text evidence="2">The sequence shown here is derived from an EMBL/GenBank/DDBJ whole genome shotgun (WGS) entry which is preliminary data.</text>
</comment>
<gene>
    <name evidence="2" type="ORF">DES47_101799</name>
</gene>
<name>A0A4R6QU94_9BURK</name>
<dbReference type="AlphaFoldDB" id="A0A4R6QU94"/>
<sequence>MSWFAPLPDGFPKFDKMLSTRDAVKVIAPPPVLALGERLRSLYAVSRETGYQQLGSGDLRKLPYAYFIDGLPPLAEVEPELAIRYWAFELPQALLTGPSRVKRWLRPLYFAYCERFDAADPAFQRFADQLRNELARASGAFAGELRRLQAESAFFDPAQAPKRLAAQFIDRRLPIDDWLEGNLLWPEFTNGAMGQAVFRAILAVDGVKLVDAHAVDAVLGWCSRMPVPVVKTSHRVELATALLRPWIGRPVSDAIKAKLSRFFIDAYGDPRLRGHRLVQWDGVPEEVVRVLLRWLAGETLRGFMKILERTADETWRYRQRFWMAYYDADHVEEAWLVLGRSAMWMARQMLGRQSAAGLAELEGNADPNQSVLLLRIGDLIFTEWSHNGSLRAYRDGTNGPQLYAPHYSAAELRAMVSLDFHQGVNERPQLVHANSANGTWQRKARDFVRRRTGIRMHDREILL</sequence>
<reference evidence="2 3" key="1">
    <citation type="submission" date="2019-03" db="EMBL/GenBank/DDBJ databases">
        <title>Genomic Encyclopedia of Type Strains, Phase IV (KMG-IV): sequencing the most valuable type-strain genomes for metagenomic binning, comparative biology and taxonomic classification.</title>
        <authorList>
            <person name="Goeker M."/>
        </authorList>
    </citation>
    <scope>NUCLEOTIDE SEQUENCE [LARGE SCALE GENOMIC DNA]</scope>
    <source>
        <strain evidence="2 3">DSM 16998</strain>
    </source>
</reference>
<protein>
    <submittedName>
        <fullName evidence="2">EH signature protein</fullName>
    </submittedName>
</protein>
<evidence type="ECO:0000313" key="2">
    <source>
        <dbReference type="EMBL" id="TDP74733.1"/>
    </source>
</evidence>
<evidence type="ECO:0000259" key="1">
    <source>
        <dbReference type="Pfam" id="PF15611"/>
    </source>
</evidence>
<dbReference type="Proteomes" id="UP000295361">
    <property type="component" value="Unassembled WGS sequence"/>
</dbReference>
<keyword evidence="3" id="KW-1185">Reference proteome</keyword>
<dbReference type="Pfam" id="PF15611">
    <property type="entry name" value="EH_Signature"/>
    <property type="match status" value="1"/>
</dbReference>